<dbReference type="RefSeq" id="WP_230740142.1">
    <property type="nucleotide sequence ID" value="NZ_PGCK01000001.1"/>
</dbReference>
<dbReference type="SUPFAM" id="SSF51695">
    <property type="entry name" value="PLC-like phosphodiesterases"/>
    <property type="match status" value="1"/>
</dbReference>
<dbReference type="Pfam" id="PF03009">
    <property type="entry name" value="GDPD"/>
    <property type="match status" value="1"/>
</dbReference>
<proteinExistence type="predicted"/>
<organism evidence="2 3">
    <name type="scientific">Methanooceanicella nereidis</name>
    <dbReference type="NCBI Taxonomy" id="2052831"/>
    <lineage>
        <taxon>Archaea</taxon>
        <taxon>Methanobacteriati</taxon>
        <taxon>Methanobacteriota</taxon>
        <taxon>Stenosarchaea group</taxon>
        <taxon>Methanomicrobia</taxon>
        <taxon>Methanocellales</taxon>
        <taxon>Methanocellaceae</taxon>
        <taxon>Methanooceanicella</taxon>
    </lineage>
</organism>
<dbReference type="PANTHER" id="PTHR46211">
    <property type="entry name" value="GLYCEROPHOSPHORYL DIESTER PHOSPHODIESTERASE"/>
    <property type="match status" value="1"/>
</dbReference>
<dbReference type="InterPro" id="IPR030395">
    <property type="entry name" value="GP_PDE_dom"/>
</dbReference>
<accession>A0AAP2RBF7</accession>
<evidence type="ECO:0000313" key="2">
    <source>
        <dbReference type="EMBL" id="MCD1293811.1"/>
    </source>
</evidence>
<comment type="caution">
    <text evidence="2">The sequence shown here is derived from an EMBL/GenBank/DDBJ whole genome shotgun (WGS) entry which is preliminary data.</text>
</comment>
<dbReference type="PANTHER" id="PTHR46211:SF14">
    <property type="entry name" value="GLYCEROPHOSPHODIESTER PHOSPHODIESTERASE"/>
    <property type="match status" value="1"/>
</dbReference>
<dbReference type="EMBL" id="PGCK01000001">
    <property type="protein sequence ID" value="MCD1293811.1"/>
    <property type="molecule type" value="Genomic_DNA"/>
</dbReference>
<dbReference type="AlphaFoldDB" id="A0AAP2RBF7"/>
<dbReference type="PROSITE" id="PS51704">
    <property type="entry name" value="GP_PDE"/>
    <property type="match status" value="1"/>
</dbReference>
<dbReference type="GO" id="GO:0006629">
    <property type="term" value="P:lipid metabolic process"/>
    <property type="evidence" value="ECO:0007669"/>
    <property type="project" value="InterPro"/>
</dbReference>
<reference evidence="2 3" key="1">
    <citation type="submission" date="2017-11" db="EMBL/GenBank/DDBJ databases">
        <title>Isolation and Characterization of Family Methanocellaceae Species from Potential Methane Hydrate Area Offshore Southwestern Taiwan.</title>
        <authorList>
            <person name="Zhang W.-L."/>
            <person name="Chen W.-C."/>
            <person name="Lai M.-C."/>
            <person name="Chen S.-C."/>
        </authorList>
    </citation>
    <scope>NUCLEOTIDE SEQUENCE [LARGE SCALE GENOMIC DNA]</scope>
    <source>
        <strain evidence="2 3">CWC-04</strain>
    </source>
</reference>
<feature type="domain" description="GP-PDE" evidence="1">
    <location>
        <begin position="4"/>
        <end position="230"/>
    </location>
</feature>
<dbReference type="Gene3D" id="3.20.20.190">
    <property type="entry name" value="Phosphatidylinositol (PI) phosphodiesterase"/>
    <property type="match status" value="1"/>
</dbReference>
<evidence type="ECO:0000259" key="1">
    <source>
        <dbReference type="PROSITE" id="PS51704"/>
    </source>
</evidence>
<evidence type="ECO:0000313" key="3">
    <source>
        <dbReference type="Proteomes" id="UP001320159"/>
    </source>
</evidence>
<sequence>MFDQETLGHRGAAGYEPENTIRSFRKAIEMGVDWIEFDLHMSKDGELIVIHDNTVDRTTNGSGHVSDMTLSDLKKLDAGKGETIPCLQEVIDLAKSRVKLDIEIKQEGIEQKVVDAIKRNMIVDMCMVSSFNLNSLVEVKEACGTIHTTAIVNELPDDLPAYLADLRGIGVGSIFMKKDAATNNIIRKIHASGFTVGIWNADTMEEVEKYSSMRPDYICSNYPDLLTKQIVVGK</sequence>
<keyword evidence="3" id="KW-1185">Reference proteome</keyword>
<name>A0AAP2RBF7_9EURY</name>
<gene>
    <name evidence="2" type="ORF">CUJ83_02215</name>
</gene>
<protein>
    <submittedName>
        <fullName evidence="2">Glycerophosphodiester phosphodiesterase</fullName>
    </submittedName>
</protein>
<dbReference type="InterPro" id="IPR017946">
    <property type="entry name" value="PLC-like_Pdiesterase_TIM-brl"/>
</dbReference>
<dbReference type="Proteomes" id="UP001320159">
    <property type="component" value="Unassembled WGS sequence"/>
</dbReference>
<dbReference type="GO" id="GO:0008081">
    <property type="term" value="F:phosphoric diester hydrolase activity"/>
    <property type="evidence" value="ECO:0007669"/>
    <property type="project" value="InterPro"/>
</dbReference>